<evidence type="ECO:0000256" key="7">
    <source>
        <dbReference type="ARBA" id="ARBA00022741"/>
    </source>
</evidence>
<dbReference type="Proteomes" id="UP000037660">
    <property type="component" value="Unassembled WGS sequence"/>
</dbReference>
<evidence type="ECO:0000256" key="4">
    <source>
        <dbReference type="ARBA" id="ARBA00022553"/>
    </source>
</evidence>
<keyword evidence="10 13" id="KW-1133">Transmembrane helix</keyword>
<evidence type="ECO:0000256" key="1">
    <source>
        <dbReference type="ARBA" id="ARBA00000085"/>
    </source>
</evidence>
<dbReference type="EC" id="2.7.13.3" evidence="3"/>
<name>A0A0K8P1U7_PISS1</name>
<dbReference type="PANTHER" id="PTHR43547">
    <property type="entry name" value="TWO-COMPONENT HISTIDINE KINASE"/>
    <property type="match status" value="1"/>
</dbReference>
<reference evidence="15 16" key="2">
    <citation type="journal article" date="2016" name="Science">
        <title>A bacterium that degrades and assimilates poly(ethylene terephthalate).</title>
        <authorList>
            <person name="Yoshida S."/>
            <person name="Hiraga K."/>
            <person name="Takehana T."/>
            <person name="Taniguchi I."/>
            <person name="Yamaji H."/>
            <person name="Maeda Y."/>
            <person name="Toyohara K."/>
            <person name="Miyamoto K."/>
            <person name="Kimura Y."/>
            <person name="Oda K."/>
        </authorList>
    </citation>
    <scope>NUCLEOTIDE SEQUENCE [LARGE SCALE GENOMIC DNA]</scope>
    <source>
        <strain evidence="16">NBRC 110686 / TISTR 2288 / 201-F6</strain>
    </source>
</reference>
<keyword evidence="4" id="KW-0597">Phosphoprotein</keyword>
<proteinExistence type="predicted"/>
<dbReference type="GO" id="GO:0016020">
    <property type="term" value="C:membrane"/>
    <property type="evidence" value="ECO:0007669"/>
    <property type="project" value="UniProtKB-SubCell"/>
</dbReference>
<dbReference type="Pfam" id="PF13493">
    <property type="entry name" value="DUF4118"/>
    <property type="match status" value="1"/>
</dbReference>
<evidence type="ECO:0000256" key="9">
    <source>
        <dbReference type="ARBA" id="ARBA00022840"/>
    </source>
</evidence>
<dbReference type="SMART" id="SM00388">
    <property type="entry name" value="HisKA"/>
    <property type="match status" value="1"/>
</dbReference>
<feature type="transmembrane region" description="Helical" evidence="13">
    <location>
        <begin position="123"/>
        <end position="144"/>
    </location>
</feature>
<keyword evidence="12 13" id="KW-0472">Membrane</keyword>
<evidence type="ECO:0000256" key="6">
    <source>
        <dbReference type="ARBA" id="ARBA00022692"/>
    </source>
</evidence>
<dbReference type="EMBL" id="BBYR01000037">
    <property type="protein sequence ID" value="GAP36637.1"/>
    <property type="molecule type" value="Genomic_DNA"/>
</dbReference>
<sequence length="394" mass="41495">MPVPPPSDAAGRAPTRLPALRGLFGGLGDLGSAVRRQAESNGLLRWGLVIAAVGLGLGLRFALSGALPASGFPFLTFFPVVIAAAWLAGLRAGLAAAALSVLAARWYFMAPVQQWGGLAGPDWIALVFFAAVLVFDCVVVDGLWRALDRAREAQARLRAADQRKNETLAVIAHELRNPLQPLTHAVAVLERDPGLSPASRRALAIARRQVRQQARIVEDLLDAGRVARGEMTLQCRPMRLGPVLEHLRESFDELLAGRGQVLEVDEAGGGLAVVGDEARLVQALGNLVANASKFSPSGARVRVSAAEVGGRIEVRVQDGGRGLAPQDLQRVFALYEQGTEAGRPLVDGASAGLGIGLAIVRHIAERHGGRAWAESEGEGRGACFVLELPLAPAA</sequence>
<feature type="transmembrane region" description="Helical" evidence="13">
    <location>
        <begin position="75"/>
        <end position="103"/>
    </location>
</feature>
<reference evidence="16" key="1">
    <citation type="submission" date="2015-07" db="EMBL/GenBank/DDBJ databases">
        <title>Discovery of a poly(ethylene terephthalate assimilation.</title>
        <authorList>
            <person name="Yoshida S."/>
            <person name="Hiraga K."/>
            <person name="Takehana T."/>
            <person name="Taniguchi I."/>
            <person name="Yamaji H."/>
            <person name="Maeda Y."/>
            <person name="Toyohara K."/>
            <person name="Miyamoto K."/>
            <person name="Kimura Y."/>
            <person name="Oda K."/>
        </authorList>
    </citation>
    <scope>NUCLEOTIDE SEQUENCE [LARGE SCALE GENOMIC DNA]</scope>
    <source>
        <strain evidence="16">NBRC 110686 / TISTR 2288 / 201-F6</strain>
    </source>
</reference>
<evidence type="ECO:0000313" key="16">
    <source>
        <dbReference type="Proteomes" id="UP000037660"/>
    </source>
</evidence>
<feature type="transmembrane region" description="Helical" evidence="13">
    <location>
        <begin position="43"/>
        <end position="63"/>
    </location>
</feature>
<evidence type="ECO:0000256" key="8">
    <source>
        <dbReference type="ARBA" id="ARBA00022777"/>
    </source>
</evidence>
<dbReference type="SUPFAM" id="SSF55874">
    <property type="entry name" value="ATPase domain of HSP90 chaperone/DNA topoisomerase II/histidine kinase"/>
    <property type="match status" value="1"/>
</dbReference>
<dbReference type="InterPro" id="IPR036097">
    <property type="entry name" value="HisK_dim/P_sf"/>
</dbReference>
<organism evidence="15 16">
    <name type="scientific">Piscinibacter sakaiensis</name>
    <name type="common">Ideonella sakaiensis</name>
    <dbReference type="NCBI Taxonomy" id="1547922"/>
    <lineage>
        <taxon>Bacteria</taxon>
        <taxon>Pseudomonadati</taxon>
        <taxon>Pseudomonadota</taxon>
        <taxon>Betaproteobacteria</taxon>
        <taxon>Burkholderiales</taxon>
        <taxon>Sphaerotilaceae</taxon>
        <taxon>Piscinibacter</taxon>
    </lineage>
</organism>
<evidence type="ECO:0000256" key="13">
    <source>
        <dbReference type="SAM" id="Phobius"/>
    </source>
</evidence>
<dbReference type="PROSITE" id="PS50109">
    <property type="entry name" value="HIS_KIN"/>
    <property type="match status" value="1"/>
</dbReference>
<evidence type="ECO:0000256" key="3">
    <source>
        <dbReference type="ARBA" id="ARBA00012438"/>
    </source>
</evidence>
<dbReference type="Pfam" id="PF02518">
    <property type="entry name" value="HATPase_c"/>
    <property type="match status" value="1"/>
</dbReference>
<dbReference type="GO" id="GO:0000155">
    <property type="term" value="F:phosphorelay sensor kinase activity"/>
    <property type="evidence" value="ECO:0007669"/>
    <property type="project" value="InterPro"/>
</dbReference>
<dbReference type="SUPFAM" id="SSF47384">
    <property type="entry name" value="Homodimeric domain of signal transducing histidine kinase"/>
    <property type="match status" value="1"/>
</dbReference>
<protein>
    <recommendedName>
        <fullName evidence="3">histidine kinase</fullName>
        <ecNumber evidence="3">2.7.13.3</ecNumber>
    </recommendedName>
</protein>
<dbReference type="PRINTS" id="PR00344">
    <property type="entry name" value="BCTRLSENSOR"/>
</dbReference>
<dbReference type="InterPro" id="IPR038318">
    <property type="entry name" value="KdpD_sf"/>
</dbReference>
<dbReference type="PANTHER" id="PTHR43547:SF2">
    <property type="entry name" value="HYBRID SIGNAL TRANSDUCTION HISTIDINE KINASE C"/>
    <property type="match status" value="1"/>
</dbReference>
<evidence type="ECO:0000259" key="14">
    <source>
        <dbReference type="PROSITE" id="PS50109"/>
    </source>
</evidence>
<comment type="catalytic activity">
    <reaction evidence="1">
        <text>ATP + protein L-histidine = ADP + protein N-phospho-L-histidine.</text>
        <dbReference type="EC" id="2.7.13.3"/>
    </reaction>
</comment>
<dbReference type="InterPro" id="IPR005467">
    <property type="entry name" value="His_kinase_dom"/>
</dbReference>
<dbReference type="Gene3D" id="1.20.120.620">
    <property type="entry name" value="Backbone structure of the membrane domain of e. Coli histidine kinase receptor kdpd"/>
    <property type="match status" value="1"/>
</dbReference>
<evidence type="ECO:0000256" key="12">
    <source>
        <dbReference type="ARBA" id="ARBA00023136"/>
    </source>
</evidence>
<dbReference type="AlphaFoldDB" id="A0A0K8P1U7"/>
<evidence type="ECO:0000313" key="15">
    <source>
        <dbReference type="EMBL" id="GAP36637.1"/>
    </source>
</evidence>
<accession>A0A0K8P1U7</accession>
<keyword evidence="7" id="KW-0547">Nucleotide-binding</keyword>
<dbReference type="STRING" id="1547922.ISF6_2477"/>
<dbReference type="CDD" id="cd00082">
    <property type="entry name" value="HisKA"/>
    <property type="match status" value="1"/>
</dbReference>
<comment type="caution">
    <text evidence="15">The sequence shown here is derived from an EMBL/GenBank/DDBJ whole genome shotgun (WGS) entry which is preliminary data.</text>
</comment>
<keyword evidence="9" id="KW-0067">ATP-binding</keyword>
<dbReference type="InterPro" id="IPR036890">
    <property type="entry name" value="HATPase_C_sf"/>
</dbReference>
<keyword evidence="16" id="KW-1185">Reference proteome</keyword>
<gene>
    <name evidence="15" type="ORF">ISF6_2477</name>
</gene>
<keyword evidence="5" id="KW-0808">Transferase</keyword>
<feature type="domain" description="Histidine kinase" evidence="14">
    <location>
        <begin position="170"/>
        <end position="392"/>
    </location>
</feature>
<dbReference type="InterPro" id="IPR003594">
    <property type="entry name" value="HATPase_dom"/>
</dbReference>
<dbReference type="GO" id="GO:0005524">
    <property type="term" value="F:ATP binding"/>
    <property type="evidence" value="ECO:0007669"/>
    <property type="project" value="UniProtKB-KW"/>
</dbReference>
<dbReference type="InterPro" id="IPR004358">
    <property type="entry name" value="Sig_transdc_His_kin-like_C"/>
</dbReference>
<dbReference type="Gene3D" id="3.30.565.10">
    <property type="entry name" value="Histidine kinase-like ATPase, C-terminal domain"/>
    <property type="match status" value="1"/>
</dbReference>
<evidence type="ECO:0000256" key="2">
    <source>
        <dbReference type="ARBA" id="ARBA00004141"/>
    </source>
</evidence>
<keyword evidence="6 13" id="KW-0812">Transmembrane</keyword>
<dbReference type="Pfam" id="PF00512">
    <property type="entry name" value="HisKA"/>
    <property type="match status" value="1"/>
</dbReference>
<evidence type="ECO:0000256" key="5">
    <source>
        <dbReference type="ARBA" id="ARBA00022679"/>
    </source>
</evidence>
<dbReference type="InterPro" id="IPR003661">
    <property type="entry name" value="HisK_dim/P_dom"/>
</dbReference>
<dbReference type="Gene3D" id="1.10.287.130">
    <property type="match status" value="1"/>
</dbReference>
<evidence type="ECO:0000256" key="11">
    <source>
        <dbReference type="ARBA" id="ARBA00023012"/>
    </source>
</evidence>
<dbReference type="InterPro" id="IPR025201">
    <property type="entry name" value="KdpD_TM"/>
</dbReference>
<dbReference type="SMART" id="SM00387">
    <property type="entry name" value="HATPase_c"/>
    <property type="match status" value="1"/>
</dbReference>
<evidence type="ECO:0000256" key="10">
    <source>
        <dbReference type="ARBA" id="ARBA00022989"/>
    </source>
</evidence>
<keyword evidence="11" id="KW-0902">Two-component regulatory system</keyword>
<keyword evidence="8" id="KW-0418">Kinase</keyword>
<comment type="subcellular location">
    <subcellularLocation>
        <location evidence="2">Membrane</location>
        <topology evidence="2">Multi-pass membrane protein</topology>
    </subcellularLocation>
</comment>